<dbReference type="GO" id="GO:0006355">
    <property type="term" value="P:regulation of DNA-templated transcription"/>
    <property type="evidence" value="ECO:0007669"/>
    <property type="project" value="InterPro"/>
</dbReference>
<feature type="domain" description="PAC" evidence="2">
    <location>
        <begin position="259"/>
        <end position="311"/>
    </location>
</feature>
<dbReference type="InterPro" id="IPR000160">
    <property type="entry name" value="GGDEF_dom"/>
</dbReference>
<dbReference type="CDD" id="cd00130">
    <property type="entry name" value="PAS"/>
    <property type="match status" value="1"/>
</dbReference>
<dbReference type="PROSITE" id="PS50112">
    <property type="entry name" value="PAS"/>
    <property type="match status" value="1"/>
</dbReference>
<dbReference type="InterPro" id="IPR013767">
    <property type="entry name" value="PAS_fold"/>
</dbReference>
<dbReference type="InterPro" id="IPR029787">
    <property type="entry name" value="Nucleotide_cyclase"/>
</dbReference>
<dbReference type="InterPro" id="IPR000700">
    <property type="entry name" value="PAS-assoc_C"/>
</dbReference>
<gene>
    <name evidence="4" type="ORF">C7B46_05430</name>
</gene>
<organism evidence="4 5">
    <name type="scientific">Sulfobacillus benefaciens</name>
    <dbReference type="NCBI Taxonomy" id="453960"/>
    <lineage>
        <taxon>Bacteria</taxon>
        <taxon>Bacillati</taxon>
        <taxon>Bacillota</taxon>
        <taxon>Clostridia</taxon>
        <taxon>Eubacteriales</taxon>
        <taxon>Clostridiales Family XVII. Incertae Sedis</taxon>
        <taxon>Sulfobacillus</taxon>
    </lineage>
</organism>
<sequence length="478" mass="54310">MYGLWRFRSTIVTVNINISRIVPLAFHTAASHNTREGGQMSWKRPDISTEGHRSYWRPKGHLWRQIRLSMALSSRLFDPENPTAVWCTDVNHRIVKANAAASFLLTGTYRSIDGSDVGKFFGREGFFPEVKDEEVISTGKPEYHNVERWDLADRRILDVEVDRIPLSEGKRGVALVVMVRPVASWREQRYRTILEEIKDGYFEVDLAGNLTFFNPALVEILGYPAEEMYGLNDREYTDPQNAKALYERFNQVYRTGNPFSAEWEIIRKDGSRRYLDATVSLMRDDMGNPIGFRGIVRDITPRKTMELQLHYMAHHDILTNLPNRSLVMDRLTQALSEASDTGVMVAVLFIDLDRFKYINDTLGHSAGDQLLQSVAKRLQAGLRTPDLVARMGGDEFIVVLPHVTSMDKVLQIAQRVILRLQQPWSVTGKVFRCPASIGIAVYPDDGASPETLLKHADIAMYRAKAKGGNGYALYRSPE</sequence>
<dbReference type="InterPro" id="IPR052155">
    <property type="entry name" value="Biofilm_reg_signaling"/>
</dbReference>
<dbReference type="PANTHER" id="PTHR44757">
    <property type="entry name" value="DIGUANYLATE CYCLASE DGCP"/>
    <property type="match status" value="1"/>
</dbReference>
<evidence type="ECO:0000313" key="4">
    <source>
        <dbReference type="EMBL" id="PSR34360.1"/>
    </source>
</evidence>
<dbReference type="Pfam" id="PF00989">
    <property type="entry name" value="PAS"/>
    <property type="match status" value="1"/>
</dbReference>
<dbReference type="SMART" id="SM00091">
    <property type="entry name" value="PAS"/>
    <property type="match status" value="1"/>
</dbReference>
<name>A0A2T2XIS2_9FIRM</name>
<dbReference type="Gene3D" id="3.30.70.270">
    <property type="match status" value="1"/>
</dbReference>
<dbReference type="AlphaFoldDB" id="A0A2T2XIS2"/>
<evidence type="ECO:0000313" key="5">
    <source>
        <dbReference type="Proteomes" id="UP000242972"/>
    </source>
</evidence>
<dbReference type="SUPFAM" id="SSF55785">
    <property type="entry name" value="PYP-like sensor domain (PAS domain)"/>
    <property type="match status" value="1"/>
</dbReference>
<dbReference type="Gene3D" id="3.30.450.20">
    <property type="entry name" value="PAS domain"/>
    <property type="match status" value="1"/>
</dbReference>
<dbReference type="InterPro" id="IPR043128">
    <property type="entry name" value="Rev_trsase/Diguanyl_cyclase"/>
</dbReference>
<dbReference type="InterPro" id="IPR035965">
    <property type="entry name" value="PAS-like_dom_sf"/>
</dbReference>
<evidence type="ECO:0000259" key="1">
    <source>
        <dbReference type="PROSITE" id="PS50112"/>
    </source>
</evidence>
<dbReference type="Pfam" id="PF13426">
    <property type="entry name" value="PAS_9"/>
    <property type="match status" value="1"/>
</dbReference>
<dbReference type="SMART" id="SM00086">
    <property type="entry name" value="PAC"/>
    <property type="match status" value="1"/>
</dbReference>
<dbReference type="Pfam" id="PF00990">
    <property type="entry name" value="GGDEF"/>
    <property type="match status" value="1"/>
</dbReference>
<evidence type="ECO:0000259" key="2">
    <source>
        <dbReference type="PROSITE" id="PS50113"/>
    </source>
</evidence>
<accession>A0A2T2XIS2</accession>
<dbReference type="NCBIfam" id="TIGR00229">
    <property type="entry name" value="sensory_box"/>
    <property type="match status" value="1"/>
</dbReference>
<feature type="domain" description="PAS" evidence="1">
    <location>
        <begin position="186"/>
        <end position="256"/>
    </location>
</feature>
<dbReference type="NCBIfam" id="TIGR00254">
    <property type="entry name" value="GGDEF"/>
    <property type="match status" value="1"/>
</dbReference>
<dbReference type="EMBL" id="PXYW01000009">
    <property type="protein sequence ID" value="PSR34360.1"/>
    <property type="molecule type" value="Genomic_DNA"/>
</dbReference>
<protein>
    <recommendedName>
        <fullName evidence="6">Sensor domain-containing diguanylate cyclase</fullName>
    </recommendedName>
</protein>
<evidence type="ECO:0000259" key="3">
    <source>
        <dbReference type="PROSITE" id="PS50887"/>
    </source>
</evidence>
<dbReference type="SUPFAM" id="SSF55073">
    <property type="entry name" value="Nucleotide cyclase"/>
    <property type="match status" value="1"/>
</dbReference>
<proteinExistence type="predicted"/>
<evidence type="ECO:0008006" key="6">
    <source>
        <dbReference type="Google" id="ProtNLM"/>
    </source>
</evidence>
<dbReference type="SMART" id="SM00267">
    <property type="entry name" value="GGDEF"/>
    <property type="match status" value="1"/>
</dbReference>
<dbReference type="CDD" id="cd01949">
    <property type="entry name" value="GGDEF"/>
    <property type="match status" value="1"/>
</dbReference>
<comment type="caution">
    <text evidence="4">The sequence shown here is derived from an EMBL/GenBank/DDBJ whole genome shotgun (WGS) entry which is preliminary data.</text>
</comment>
<feature type="domain" description="GGDEF" evidence="3">
    <location>
        <begin position="343"/>
        <end position="476"/>
    </location>
</feature>
<dbReference type="PROSITE" id="PS50113">
    <property type="entry name" value="PAC"/>
    <property type="match status" value="1"/>
</dbReference>
<dbReference type="FunFam" id="3.30.70.270:FF:000001">
    <property type="entry name" value="Diguanylate cyclase domain protein"/>
    <property type="match status" value="1"/>
</dbReference>
<dbReference type="PROSITE" id="PS50887">
    <property type="entry name" value="GGDEF"/>
    <property type="match status" value="1"/>
</dbReference>
<dbReference type="Proteomes" id="UP000242972">
    <property type="component" value="Unassembled WGS sequence"/>
</dbReference>
<reference evidence="4 5" key="1">
    <citation type="journal article" date="2014" name="BMC Genomics">
        <title>Comparison of environmental and isolate Sulfobacillus genomes reveals diverse carbon, sulfur, nitrogen, and hydrogen metabolisms.</title>
        <authorList>
            <person name="Justice N.B."/>
            <person name="Norman A."/>
            <person name="Brown C.T."/>
            <person name="Singh A."/>
            <person name="Thomas B.C."/>
            <person name="Banfield J.F."/>
        </authorList>
    </citation>
    <scope>NUCLEOTIDE SEQUENCE [LARGE SCALE GENOMIC DNA]</scope>
    <source>
        <strain evidence="4">AMDSBA4</strain>
    </source>
</reference>
<dbReference type="InterPro" id="IPR000014">
    <property type="entry name" value="PAS"/>
</dbReference>
<dbReference type="PANTHER" id="PTHR44757:SF2">
    <property type="entry name" value="BIOFILM ARCHITECTURE MAINTENANCE PROTEIN MBAA"/>
    <property type="match status" value="1"/>
</dbReference>
<dbReference type="InterPro" id="IPR001610">
    <property type="entry name" value="PAC"/>
</dbReference>